<protein>
    <submittedName>
        <fullName evidence="3">RRM domain-containing protein</fullName>
    </submittedName>
</protein>
<dbReference type="Proteomes" id="UP000492821">
    <property type="component" value="Unassembled WGS sequence"/>
</dbReference>
<keyword evidence="2" id="KW-1185">Reference proteome</keyword>
<organism evidence="2 3">
    <name type="scientific">Panagrellus redivivus</name>
    <name type="common">Microworm</name>
    <dbReference type="NCBI Taxonomy" id="6233"/>
    <lineage>
        <taxon>Eukaryota</taxon>
        <taxon>Metazoa</taxon>
        <taxon>Ecdysozoa</taxon>
        <taxon>Nematoda</taxon>
        <taxon>Chromadorea</taxon>
        <taxon>Rhabditida</taxon>
        <taxon>Tylenchina</taxon>
        <taxon>Panagrolaimomorpha</taxon>
        <taxon>Panagrolaimoidea</taxon>
        <taxon>Panagrolaimidae</taxon>
        <taxon>Panagrellus</taxon>
    </lineage>
</organism>
<feature type="region of interest" description="Disordered" evidence="1">
    <location>
        <begin position="388"/>
        <end position="416"/>
    </location>
</feature>
<evidence type="ECO:0000313" key="2">
    <source>
        <dbReference type="Proteomes" id="UP000492821"/>
    </source>
</evidence>
<dbReference type="AlphaFoldDB" id="A0A7E4W1L0"/>
<feature type="compositionally biased region" description="Polar residues" evidence="1">
    <location>
        <begin position="171"/>
        <end position="184"/>
    </location>
</feature>
<feature type="compositionally biased region" description="Low complexity" evidence="1">
    <location>
        <begin position="469"/>
        <end position="482"/>
    </location>
</feature>
<reference evidence="2" key="1">
    <citation type="journal article" date="2013" name="Genetics">
        <title>The draft genome and transcriptome of Panagrellus redivivus are shaped by the harsh demands of a free-living lifestyle.</title>
        <authorList>
            <person name="Srinivasan J."/>
            <person name="Dillman A.R."/>
            <person name="Macchietto M.G."/>
            <person name="Heikkinen L."/>
            <person name="Lakso M."/>
            <person name="Fracchia K.M."/>
            <person name="Antoshechkin I."/>
            <person name="Mortazavi A."/>
            <person name="Wong G."/>
            <person name="Sternberg P.W."/>
        </authorList>
    </citation>
    <scope>NUCLEOTIDE SEQUENCE [LARGE SCALE GENOMIC DNA]</scope>
    <source>
        <strain evidence="2">MT8872</strain>
    </source>
</reference>
<sequence length="657" mass="72753">MLPSDLFGKSLSPPFIETLGSEAMLPSNGTAMTPHKRTTSDSISNVPSAKRLQLIGKSDNGMRSMDEYHLFETGLNIDDEAFFSRYCSSPPEPMDAADAVSPAFITSRMKSFKVSDDQWPNFYQPPEQMPHNTAELAFNTTGTKTHPMHPLLHAHSSDEGSGKHHLAAPQSGGTTSISTRQSMPSMRPYIPSFKSESMDCNSDADDTVFDDDAGLLNNLPTSVDDLHEMEEQMKLERQMTASWNSQRHTPSVHGASRLSTASAASLLLDGTTLIPEHHVEDGFLDPDDMEVAMINESFEEQQRQYSMYYSGDQLKTAFYAGDDFASAPQMSMHTEYPVPVAVPEADEPGYNNQSIYRSWKTDSSPLGASYEAITQPIMDDLFSNVIPSLDGKTTQTPPGKGRSGTGSTDSFNFVNGPLSADRGPSFSLPFEEEIDDIDAIATAVSSAYFVLDNVDSPCYKPDFDKKLVQEQSPSLSNSPSNDSSEDEELIQAWNEIEQNGKATIGGERYYLPRKHVSPPQPQLSFDMIEEPPKNIKTLAHVTEVYDPNGELDSEPILKFFRSMGMKNFYQRDIDIQRAFLVFPSVDQAKLAVDSNRTNLQLRLLEESPQFVKAKALKMHMELRPCCFEDDGEVEVSAPNVVPMPLELPWLSQPIAGV</sequence>
<feature type="region of interest" description="Disordered" evidence="1">
    <location>
        <begin position="469"/>
        <end position="488"/>
    </location>
</feature>
<evidence type="ECO:0000313" key="3">
    <source>
        <dbReference type="WBParaSite" id="Pan_g5757.t1"/>
    </source>
</evidence>
<evidence type="ECO:0000256" key="1">
    <source>
        <dbReference type="SAM" id="MobiDB-lite"/>
    </source>
</evidence>
<proteinExistence type="predicted"/>
<name>A0A7E4W1L0_PANRE</name>
<feature type="region of interest" description="Disordered" evidence="1">
    <location>
        <begin position="153"/>
        <end position="197"/>
    </location>
</feature>
<accession>A0A7E4W1L0</accession>
<dbReference type="WBParaSite" id="Pan_g5757.t1">
    <property type="protein sequence ID" value="Pan_g5757.t1"/>
    <property type="gene ID" value="Pan_g5757"/>
</dbReference>
<reference evidence="3" key="2">
    <citation type="submission" date="2020-10" db="UniProtKB">
        <authorList>
            <consortium name="WormBaseParasite"/>
        </authorList>
    </citation>
    <scope>IDENTIFICATION</scope>
</reference>